<dbReference type="AlphaFoldDB" id="A0AAE2PYX3"/>
<organism evidence="1 2">
    <name type="scientific">Pseudomonas fluorescens</name>
    <dbReference type="NCBI Taxonomy" id="294"/>
    <lineage>
        <taxon>Bacteria</taxon>
        <taxon>Pseudomonadati</taxon>
        <taxon>Pseudomonadota</taxon>
        <taxon>Gammaproteobacteria</taxon>
        <taxon>Pseudomonadales</taxon>
        <taxon>Pseudomonadaceae</taxon>
        <taxon>Pseudomonas</taxon>
    </lineage>
</organism>
<reference evidence="1" key="1">
    <citation type="journal article" date="2020" name="FEMS Microbiol. Ecol.">
        <title>Temporal dynamics of bacterial communities during seed development and maturation.</title>
        <authorList>
            <person name="Chesneau G."/>
            <person name="Torres-Cortes G."/>
            <person name="Briand M."/>
            <person name="Darrasse A."/>
            <person name="Preveaux A."/>
            <person name="Marais C."/>
            <person name="Jacques M.A."/>
            <person name="Shade A."/>
            <person name="Barret M."/>
        </authorList>
    </citation>
    <scope>NUCLEOTIDE SEQUENCE</scope>
    <source>
        <strain evidence="1">CFBP13533</strain>
    </source>
</reference>
<name>A0AAE2PYX3_PSEFL</name>
<proteinExistence type="predicted"/>
<dbReference type="RefSeq" id="WP_191956016.1">
    <property type="nucleotide sequence ID" value="NZ_JACYNJ010000008.1"/>
</dbReference>
<accession>A0AAE2PYX3</accession>
<evidence type="ECO:0000313" key="1">
    <source>
        <dbReference type="EMBL" id="MBD8270645.1"/>
    </source>
</evidence>
<gene>
    <name evidence="1" type="ORF">IFU03_12845</name>
</gene>
<sequence>MDARRGAPDHDEDLVAKLRASGAHQSLASVFKEAVGKLKMSIEYVEEILAGEGGAGRQLYLESAMASDDDLYLLEAARRRALWALADPTPGDPRVADAFGVLDDIGTMLPTHFLCDQG</sequence>
<protein>
    <submittedName>
        <fullName evidence="1">Uncharacterized protein</fullName>
    </submittedName>
</protein>
<dbReference type="Proteomes" id="UP000610293">
    <property type="component" value="Unassembled WGS sequence"/>
</dbReference>
<dbReference type="EMBL" id="JACYNJ010000008">
    <property type="protein sequence ID" value="MBD8270645.1"/>
    <property type="molecule type" value="Genomic_DNA"/>
</dbReference>
<evidence type="ECO:0000313" key="2">
    <source>
        <dbReference type="Proteomes" id="UP000610293"/>
    </source>
</evidence>
<comment type="caution">
    <text evidence="1">The sequence shown here is derived from an EMBL/GenBank/DDBJ whole genome shotgun (WGS) entry which is preliminary data.</text>
</comment>